<evidence type="ECO:0000256" key="6">
    <source>
        <dbReference type="ARBA" id="ARBA00030006"/>
    </source>
</evidence>
<dbReference type="GO" id="GO:0016787">
    <property type="term" value="F:hydrolase activity"/>
    <property type="evidence" value="ECO:0007669"/>
    <property type="project" value="UniProtKB-KW"/>
</dbReference>
<feature type="region of interest" description="Disordered" evidence="8">
    <location>
        <begin position="13"/>
        <end position="38"/>
    </location>
</feature>
<dbReference type="InParanoid" id="A0A316VHT8"/>
<evidence type="ECO:0000256" key="2">
    <source>
        <dbReference type="ARBA" id="ARBA00004305"/>
    </source>
</evidence>
<feature type="domain" description="Peptidase M16 N-terminal" evidence="9">
    <location>
        <begin position="57"/>
        <end position="206"/>
    </location>
</feature>
<dbReference type="PANTHER" id="PTHR11851:SF49">
    <property type="entry name" value="MITOCHONDRIAL-PROCESSING PEPTIDASE SUBUNIT ALPHA"/>
    <property type="match status" value="1"/>
</dbReference>
<evidence type="ECO:0000313" key="11">
    <source>
        <dbReference type="EMBL" id="PWN35551.1"/>
    </source>
</evidence>
<evidence type="ECO:0000256" key="7">
    <source>
        <dbReference type="ARBA" id="ARBA00032315"/>
    </source>
</evidence>
<dbReference type="PANTHER" id="PTHR11851">
    <property type="entry name" value="METALLOPROTEASE"/>
    <property type="match status" value="1"/>
</dbReference>
<comment type="similarity">
    <text evidence="3">Belongs to the peptidase M16 family.</text>
</comment>
<dbReference type="STRING" id="1280837.A0A316VHT8"/>
<dbReference type="GO" id="GO:0046872">
    <property type="term" value="F:metal ion binding"/>
    <property type="evidence" value="ECO:0007669"/>
    <property type="project" value="InterPro"/>
</dbReference>
<evidence type="ECO:0000256" key="8">
    <source>
        <dbReference type="SAM" id="MobiDB-lite"/>
    </source>
</evidence>
<organism evidence="11 12">
    <name type="scientific">Meira miltonrushii</name>
    <dbReference type="NCBI Taxonomy" id="1280837"/>
    <lineage>
        <taxon>Eukaryota</taxon>
        <taxon>Fungi</taxon>
        <taxon>Dikarya</taxon>
        <taxon>Basidiomycota</taxon>
        <taxon>Ustilaginomycotina</taxon>
        <taxon>Exobasidiomycetes</taxon>
        <taxon>Exobasidiales</taxon>
        <taxon>Brachybasidiaceae</taxon>
        <taxon>Meira</taxon>
    </lineage>
</organism>
<keyword evidence="4" id="KW-0809">Transit peptide</keyword>
<proteinExistence type="inferred from homology"/>
<evidence type="ECO:0000256" key="1">
    <source>
        <dbReference type="ARBA" id="ARBA00002123"/>
    </source>
</evidence>
<dbReference type="Pfam" id="PF05193">
    <property type="entry name" value="Peptidase_M16_C"/>
    <property type="match status" value="1"/>
</dbReference>
<accession>A0A316VHT8</accession>
<comment type="subcellular location">
    <subcellularLocation>
        <location evidence="2">Mitochondrion matrix</location>
    </subcellularLocation>
</comment>
<dbReference type="GO" id="GO:0006627">
    <property type="term" value="P:protein processing involved in protein targeting to mitochondrion"/>
    <property type="evidence" value="ECO:0007669"/>
    <property type="project" value="TreeGrafter"/>
</dbReference>
<dbReference type="InterPro" id="IPR011765">
    <property type="entry name" value="Pept_M16_N"/>
</dbReference>
<name>A0A316VHT8_9BASI</name>
<dbReference type="SUPFAM" id="SSF63411">
    <property type="entry name" value="LuxS/MPP-like metallohydrolase"/>
    <property type="match status" value="2"/>
</dbReference>
<dbReference type="GeneID" id="37018757"/>
<dbReference type="AlphaFoldDB" id="A0A316VHT8"/>
<keyword evidence="5" id="KW-0496">Mitochondrion</keyword>
<feature type="region of interest" description="Disordered" evidence="8">
    <location>
        <begin position="258"/>
        <end position="279"/>
    </location>
</feature>
<protein>
    <recommendedName>
        <fullName evidence="6">Alpha-MPP</fullName>
    </recommendedName>
    <alternativeName>
        <fullName evidence="7">Inactive zinc metalloprotease alpha</fullName>
    </alternativeName>
</protein>
<feature type="domain" description="Peptidase M16 C-terminal" evidence="10">
    <location>
        <begin position="214"/>
        <end position="449"/>
    </location>
</feature>
<dbReference type="Pfam" id="PF00675">
    <property type="entry name" value="Peptidase_M16"/>
    <property type="match status" value="1"/>
</dbReference>
<dbReference type="Gene3D" id="3.30.830.10">
    <property type="entry name" value="Metalloenzyme, LuxS/M16 peptidase-like"/>
    <property type="match status" value="2"/>
</dbReference>
<dbReference type="OrthoDB" id="277191at2759"/>
<dbReference type="InterPro" id="IPR011249">
    <property type="entry name" value="Metalloenz_LuxS/M16"/>
</dbReference>
<keyword evidence="12" id="KW-1185">Reference proteome</keyword>
<evidence type="ECO:0000256" key="3">
    <source>
        <dbReference type="ARBA" id="ARBA00007261"/>
    </source>
</evidence>
<dbReference type="GO" id="GO:0005759">
    <property type="term" value="C:mitochondrial matrix"/>
    <property type="evidence" value="ECO:0007669"/>
    <property type="project" value="UniProtKB-SubCell"/>
</dbReference>
<dbReference type="Proteomes" id="UP000245771">
    <property type="component" value="Unassembled WGS sequence"/>
</dbReference>
<evidence type="ECO:0000256" key="5">
    <source>
        <dbReference type="ARBA" id="ARBA00023128"/>
    </source>
</evidence>
<comment type="function">
    <text evidence="1">Substrate recognition and binding subunit of the essential mitochondrial processing protease (MPP), which cleaves the mitochondrial sequence off newly imported precursors proteins.</text>
</comment>
<evidence type="ECO:0000313" key="12">
    <source>
        <dbReference type="Proteomes" id="UP000245771"/>
    </source>
</evidence>
<dbReference type="FunCoup" id="A0A316VHT8">
    <property type="interactions" value="627"/>
</dbReference>
<evidence type="ECO:0000259" key="10">
    <source>
        <dbReference type="Pfam" id="PF05193"/>
    </source>
</evidence>
<dbReference type="InterPro" id="IPR050361">
    <property type="entry name" value="MPP/UQCRC_Complex"/>
</dbReference>
<feature type="compositionally biased region" description="Polar residues" evidence="8">
    <location>
        <begin position="20"/>
        <end position="30"/>
    </location>
</feature>
<dbReference type="RefSeq" id="XP_025355853.1">
    <property type="nucleotide sequence ID" value="XM_025496976.1"/>
</dbReference>
<sequence>MTISASSAAKALSSAAQMQKPRQSKLSSPLNPFKKQYSSHVPSSSLVSVSTLPNGVRVATDGTPGHFSSLGIYIDTGSRFERPWIQGESGVSHLIDRMAFKSTSQRSSDEMIRDMEKAGGNIMCSSSRETIMYQAATYGHSVSDVLSILSDTVLNPRLTEEELLEQKEAAAWEINEIWNKPEMIIPEMLHSVAYNNATLGNPLLCPMESLQVMTSENLQNFRQAWFTPERIVVAGAGVEHQALLERVESLFGHLTGNSSADSASASASSSSSGRSSSSRSNSISSLLSSVSSASTASSVAQIYPTQAEVAQAQALYTGGELYEERGDMDFTHLYVAFEGLSIRDDDIYALATLQMLLGGGGSFSAGGPGKGMYSRLYSNVLNQHHAVDFCAAFHHCYADSGLFGIAASVDPSFNRHIPGIIANELNLVCSPGVTGSIKAQELQRAKNQLKSSLVMALESRVVQVEDVGRQVQVHGRRVSVEEMCEKIDEVDLEQLTRVARRVLRPENASVNVLGSGQSSVVAMGNLNGMGDVRTMLRNRGLGL</sequence>
<gene>
    <name evidence="11" type="ORF">FA14DRAFT_133813</name>
</gene>
<evidence type="ECO:0000256" key="4">
    <source>
        <dbReference type="ARBA" id="ARBA00022946"/>
    </source>
</evidence>
<keyword evidence="11" id="KW-0378">Hydrolase</keyword>
<dbReference type="EMBL" id="KZ819603">
    <property type="protein sequence ID" value="PWN35551.1"/>
    <property type="molecule type" value="Genomic_DNA"/>
</dbReference>
<reference evidence="11 12" key="1">
    <citation type="journal article" date="2018" name="Mol. Biol. Evol.">
        <title>Broad Genomic Sampling Reveals a Smut Pathogenic Ancestry of the Fungal Clade Ustilaginomycotina.</title>
        <authorList>
            <person name="Kijpornyongpan T."/>
            <person name="Mondo S.J."/>
            <person name="Barry K."/>
            <person name="Sandor L."/>
            <person name="Lee J."/>
            <person name="Lipzen A."/>
            <person name="Pangilinan J."/>
            <person name="LaButti K."/>
            <person name="Hainaut M."/>
            <person name="Henrissat B."/>
            <person name="Grigoriev I.V."/>
            <person name="Spatafora J.W."/>
            <person name="Aime M.C."/>
        </authorList>
    </citation>
    <scope>NUCLEOTIDE SEQUENCE [LARGE SCALE GENOMIC DNA]</scope>
    <source>
        <strain evidence="11 12">MCA 3882</strain>
    </source>
</reference>
<evidence type="ECO:0000259" key="9">
    <source>
        <dbReference type="Pfam" id="PF00675"/>
    </source>
</evidence>
<dbReference type="FunFam" id="3.30.830.10:FF:000023">
    <property type="entry name" value="Mitochondrial processing peptidase alpha subunit"/>
    <property type="match status" value="1"/>
</dbReference>
<dbReference type="InterPro" id="IPR007863">
    <property type="entry name" value="Peptidase_M16_C"/>
</dbReference>